<sequence length="437" mass="52129">MKKAIIYYNKIDDTWTKEEKLGHLEKLKHINNVEWQKITPDKNYTWLTDGLADDFNTFLSLQERNSNLKSIFNLGSNGVKTNRDSWAYNFKRDILIKNIVRIIETYNGEVFRWNQSSKIKKEIDNFLIEDNLKISWSEGLKSHVLRGTKIEYDKSNIRQSLYRPFTQSNLYFNSVLNERRYQFPSIFPTPETEKENKVIWLKVGTEIPMFALAVNRIPDLLPQGGSQCFPFYIYDEDGTNRKENITDWALEEFRTHYKDPTITKWDIFHYTYAVLHHPQYRDRYAANLKRELPRIPYTPEFRPFAEAGKRLTEIHIYYEQQPEYRLKHIENKDLPIDWRVEKMRLSKDKTQLKYNDFLTLTNIPSEVFEYRLGNRSALEWVIDQYQVSIDKRSNITNDPNRLDDEQYILRLIKQVITVSLETVKIVKGLPDLGLPND</sequence>
<dbReference type="Pfam" id="PF18135">
    <property type="entry name" value="Type_ISP_C"/>
    <property type="match status" value="1"/>
</dbReference>
<dbReference type="Proteomes" id="UP000239001">
    <property type="component" value="Unassembled WGS sequence"/>
</dbReference>
<dbReference type="RefSeq" id="WP_106458491.1">
    <property type="nucleotide sequence ID" value="NZ_PXOH01000026.1"/>
</dbReference>
<protein>
    <submittedName>
        <fullName evidence="2">Helicase</fullName>
    </submittedName>
</protein>
<dbReference type="EMBL" id="PXOH01000026">
    <property type="protein sequence ID" value="PSF34510.1"/>
    <property type="molecule type" value="Genomic_DNA"/>
</dbReference>
<keyword evidence="2" id="KW-0547">Nucleotide-binding</keyword>
<organism evidence="2 3">
    <name type="scientific">Aphanothece hegewaldii CCALA 016</name>
    <dbReference type="NCBI Taxonomy" id="2107694"/>
    <lineage>
        <taxon>Bacteria</taxon>
        <taxon>Bacillati</taxon>
        <taxon>Cyanobacteriota</taxon>
        <taxon>Cyanophyceae</taxon>
        <taxon>Oscillatoriophycideae</taxon>
        <taxon>Chroococcales</taxon>
        <taxon>Aphanothecaceae</taxon>
        <taxon>Aphanothece</taxon>
    </lineage>
</organism>
<reference evidence="2 3" key="2">
    <citation type="submission" date="2018-03" db="EMBL/GenBank/DDBJ databases">
        <authorList>
            <person name="Keele B.F."/>
        </authorList>
    </citation>
    <scope>NUCLEOTIDE SEQUENCE [LARGE SCALE GENOMIC DNA]</scope>
    <source>
        <strain evidence="2 3">CCALA 016</strain>
    </source>
</reference>
<dbReference type="AlphaFoldDB" id="A0A2T1LTT0"/>
<accession>A0A2T1LTT0</accession>
<keyword evidence="2" id="KW-0347">Helicase</keyword>
<dbReference type="OrthoDB" id="9758243at2"/>
<comment type="caution">
    <text evidence="2">The sequence shown here is derived from an EMBL/GenBank/DDBJ whole genome shotgun (WGS) entry which is preliminary data.</text>
</comment>
<keyword evidence="2" id="KW-0067">ATP-binding</keyword>
<dbReference type="GO" id="GO:0004386">
    <property type="term" value="F:helicase activity"/>
    <property type="evidence" value="ECO:0007669"/>
    <property type="project" value="UniProtKB-KW"/>
</dbReference>
<reference evidence="2 3" key="1">
    <citation type="submission" date="2018-03" db="EMBL/GenBank/DDBJ databases">
        <title>The ancient ancestry and fast evolution of plastids.</title>
        <authorList>
            <person name="Moore K.R."/>
            <person name="Magnabosco C."/>
            <person name="Momper L."/>
            <person name="Gold D.A."/>
            <person name="Bosak T."/>
            <person name="Fournier G.P."/>
        </authorList>
    </citation>
    <scope>NUCLEOTIDE SEQUENCE [LARGE SCALE GENOMIC DNA]</scope>
    <source>
        <strain evidence="2 3">CCALA 016</strain>
    </source>
</reference>
<keyword evidence="3" id="KW-1185">Reference proteome</keyword>
<evidence type="ECO:0000313" key="3">
    <source>
        <dbReference type="Proteomes" id="UP000239001"/>
    </source>
</evidence>
<proteinExistence type="predicted"/>
<keyword evidence="2" id="KW-0378">Hydrolase</keyword>
<feature type="domain" description="Type ISP restriction-modification enzyme LLaBIII C-terminal specificity" evidence="1">
    <location>
        <begin position="70"/>
        <end position="410"/>
    </location>
</feature>
<name>A0A2T1LTT0_9CHRO</name>
<gene>
    <name evidence="2" type="ORF">C7H19_18965</name>
</gene>
<evidence type="ECO:0000313" key="2">
    <source>
        <dbReference type="EMBL" id="PSF34510.1"/>
    </source>
</evidence>
<dbReference type="InterPro" id="IPR041635">
    <property type="entry name" value="Type_ISP_LLaBIII_C"/>
</dbReference>
<evidence type="ECO:0000259" key="1">
    <source>
        <dbReference type="Pfam" id="PF18135"/>
    </source>
</evidence>